<dbReference type="InterPro" id="IPR036388">
    <property type="entry name" value="WH-like_DNA-bd_sf"/>
</dbReference>
<reference evidence="6" key="1">
    <citation type="submission" date="2022-05" db="EMBL/GenBank/DDBJ databases">
        <authorList>
            <person name="Tuo L."/>
        </authorList>
    </citation>
    <scope>NUCLEOTIDE SEQUENCE</scope>
    <source>
        <strain evidence="6">BSK12Z-4</strain>
    </source>
</reference>
<feature type="domain" description="HTH lysR-type" evidence="5">
    <location>
        <begin position="1"/>
        <end position="58"/>
    </location>
</feature>
<keyword evidence="4" id="KW-0804">Transcription</keyword>
<sequence length="304" mass="31498">MELRQLELVLAVAEEGTLSQAAARLHVVQSAVSASLASLERELGTPLFVRTPRRAVPTDAGTALLEVARRTLAEAGRAREVVREAVDGLRGTLTVGTMTTHHPLDLPALLGRFARSHPAVHLELRSDPEGARGLVTKVASGDLDVALASAVGDLDGVQSVRLGASPMRLLLAPEHPLAGRATVTLADLRGESWVCAPRGFGNRQIADAACAAAGVPRRASLEVAQVHAIPDFVRAGLGPALHIGDDPAPGLASPRVVGPAAEDLVWPVDLVTRPAPHQRAVTKAFAATVLTAGAPSGRAAAPDR</sequence>
<evidence type="ECO:0000256" key="4">
    <source>
        <dbReference type="ARBA" id="ARBA00023163"/>
    </source>
</evidence>
<evidence type="ECO:0000256" key="3">
    <source>
        <dbReference type="ARBA" id="ARBA00023125"/>
    </source>
</evidence>
<dbReference type="Pfam" id="PF00126">
    <property type="entry name" value="HTH_1"/>
    <property type="match status" value="1"/>
</dbReference>
<dbReference type="SUPFAM" id="SSF46785">
    <property type="entry name" value="Winged helix' DNA-binding domain"/>
    <property type="match status" value="1"/>
</dbReference>
<dbReference type="FunFam" id="1.10.10.10:FF:000001">
    <property type="entry name" value="LysR family transcriptional regulator"/>
    <property type="match status" value="1"/>
</dbReference>
<dbReference type="PANTHER" id="PTHR30346:SF30">
    <property type="entry name" value="SMALL NEUTRAL PROTEASE REGULATORY PROTEIN"/>
    <property type="match status" value="1"/>
</dbReference>
<comment type="similarity">
    <text evidence="1">Belongs to the LysR transcriptional regulatory family.</text>
</comment>
<dbReference type="InterPro" id="IPR005119">
    <property type="entry name" value="LysR_subst-bd"/>
</dbReference>
<evidence type="ECO:0000313" key="7">
    <source>
        <dbReference type="Proteomes" id="UP001139485"/>
    </source>
</evidence>
<dbReference type="Proteomes" id="UP001139485">
    <property type="component" value="Unassembled WGS sequence"/>
</dbReference>
<organism evidence="6 7">
    <name type="scientific">Nocardioides bruguierae</name>
    <dbReference type="NCBI Taxonomy" id="2945102"/>
    <lineage>
        <taxon>Bacteria</taxon>
        <taxon>Bacillati</taxon>
        <taxon>Actinomycetota</taxon>
        <taxon>Actinomycetes</taxon>
        <taxon>Propionibacteriales</taxon>
        <taxon>Nocardioidaceae</taxon>
        <taxon>Nocardioides</taxon>
    </lineage>
</organism>
<keyword evidence="2" id="KW-0805">Transcription regulation</keyword>
<dbReference type="GO" id="GO:0003700">
    <property type="term" value="F:DNA-binding transcription factor activity"/>
    <property type="evidence" value="ECO:0007669"/>
    <property type="project" value="InterPro"/>
</dbReference>
<keyword evidence="7" id="KW-1185">Reference proteome</keyword>
<dbReference type="InterPro" id="IPR036390">
    <property type="entry name" value="WH_DNA-bd_sf"/>
</dbReference>
<dbReference type="AlphaFoldDB" id="A0A9X2IEH0"/>
<dbReference type="GO" id="GO:0003677">
    <property type="term" value="F:DNA binding"/>
    <property type="evidence" value="ECO:0007669"/>
    <property type="project" value="UniProtKB-KW"/>
</dbReference>
<dbReference type="PRINTS" id="PR00039">
    <property type="entry name" value="HTHLYSR"/>
</dbReference>
<evidence type="ECO:0000313" key="6">
    <source>
        <dbReference type="EMBL" id="MCM0620048.1"/>
    </source>
</evidence>
<name>A0A9X2IEH0_9ACTN</name>
<evidence type="ECO:0000259" key="5">
    <source>
        <dbReference type="PROSITE" id="PS50931"/>
    </source>
</evidence>
<comment type="caution">
    <text evidence="6">The sequence shown here is derived from an EMBL/GenBank/DDBJ whole genome shotgun (WGS) entry which is preliminary data.</text>
</comment>
<gene>
    <name evidence="6" type="ORF">M8330_07030</name>
</gene>
<evidence type="ECO:0000256" key="2">
    <source>
        <dbReference type="ARBA" id="ARBA00023015"/>
    </source>
</evidence>
<accession>A0A9X2IEH0</accession>
<dbReference type="RefSeq" id="WP_250826739.1">
    <property type="nucleotide sequence ID" value="NZ_JAMOIL010000008.1"/>
</dbReference>
<dbReference type="Gene3D" id="1.10.10.10">
    <property type="entry name" value="Winged helix-like DNA-binding domain superfamily/Winged helix DNA-binding domain"/>
    <property type="match status" value="1"/>
</dbReference>
<dbReference type="Gene3D" id="3.40.190.290">
    <property type="match status" value="1"/>
</dbReference>
<dbReference type="SUPFAM" id="SSF53850">
    <property type="entry name" value="Periplasmic binding protein-like II"/>
    <property type="match status" value="1"/>
</dbReference>
<keyword evidence="3" id="KW-0238">DNA-binding</keyword>
<proteinExistence type="inferred from homology"/>
<dbReference type="PANTHER" id="PTHR30346">
    <property type="entry name" value="TRANSCRIPTIONAL DUAL REGULATOR HCAR-RELATED"/>
    <property type="match status" value="1"/>
</dbReference>
<dbReference type="PROSITE" id="PS50931">
    <property type="entry name" value="HTH_LYSR"/>
    <property type="match status" value="1"/>
</dbReference>
<dbReference type="Pfam" id="PF03466">
    <property type="entry name" value="LysR_substrate"/>
    <property type="match status" value="1"/>
</dbReference>
<protein>
    <submittedName>
        <fullName evidence="6">LysR family transcriptional regulator</fullName>
    </submittedName>
</protein>
<dbReference type="GO" id="GO:0032993">
    <property type="term" value="C:protein-DNA complex"/>
    <property type="evidence" value="ECO:0007669"/>
    <property type="project" value="TreeGrafter"/>
</dbReference>
<evidence type="ECO:0000256" key="1">
    <source>
        <dbReference type="ARBA" id="ARBA00009437"/>
    </source>
</evidence>
<dbReference type="EMBL" id="JAMOIL010000008">
    <property type="protein sequence ID" value="MCM0620048.1"/>
    <property type="molecule type" value="Genomic_DNA"/>
</dbReference>
<dbReference type="InterPro" id="IPR000847">
    <property type="entry name" value="LysR_HTH_N"/>
</dbReference>